<organism evidence="2 3">
    <name type="scientific">Dendrothele bispora (strain CBS 962.96)</name>
    <dbReference type="NCBI Taxonomy" id="1314807"/>
    <lineage>
        <taxon>Eukaryota</taxon>
        <taxon>Fungi</taxon>
        <taxon>Dikarya</taxon>
        <taxon>Basidiomycota</taxon>
        <taxon>Agaricomycotina</taxon>
        <taxon>Agaricomycetes</taxon>
        <taxon>Agaricomycetidae</taxon>
        <taxon>Agaricales</taxon>
        <taxon>Agaricales incertae sedis</taxon>
        <taxon>Dendrothele</taxon>
    </lineage>
</organism>
<reference evidence="2 3" key="1">
    <citation type="journal article" date="2019" name="Nat. Ecol. Evol.">
        <title>Megaphylogeny resolves global patterns of mushroom evolution.</title>
        <authorList>
            <person name="Varga T."/>
            <person name="Krizsan K."/>
            <person name="Foldi C."/>
            <person name="Dima B."/>
            <person name="Sanchez-Garcia M."/>
            <person name="Sanchez-Ramirez S."/>
            <person name="Szollosi G.J."/>
            <person name="Szarkandi J.G."/>
            <person name="Papp V."/>
            <person name="Albert L."/>
            <person name="Andreopoulos W."/>
            <person name="Angelini C."/>
            <person name="Antonin V."/>
            <person name="Barry K.W."/>
            <person name="Bougher N.L."/>
            <person name="Buchanan P."/>
            <person name="Buyck B."/>
            <person name="Bense V."/>
            <person name="Catcheside P."/>
            <person name="Chovatia M."/>
            <person name="Cooper J."/>
            <person name="Damon W."/>
            <person name="Desjardin D."/>
            <person name="Finy P."/>
            <person name="Geml J."/>
            <person name="Haridas S."/>
            <person name="Hughes K."/>
            <person name="Justo A."/>
            <person name="Karasinski D."/>
            <person name="Kautmanova I."/>
            <person name="Kiss B."/>
            <person name="Kocsube S."/>
            <person name="Kotiranta H."/>
            <person name="LaButti K.M."/>
            <person name="Lechner B.E."/>
            <person name="Liimatainen K."/>
            <person name="Lipzen A."/>
            <person name="Lukacs Z."/>
            <person name="Mihaltcheva S."/>
            <person name="Morgado L.N."/>
            <person name="Niskanen T."/>
            <person name="Noordeloos M.E."/>
            <person name="Ohm R.A."/>
            <person name="Ortiz-Santana B."/>
            <person name="Ovrebo C."/>
            <person name="Racz N."/>
            <person name="Riley R."/>
            <person name="Savchenko A."/>
            <person name="Shiryaev A."/>
            <person name="Soop K."/>
            <person name="Spirin V."/>
            <person name="Szebenyi C."/>
            <person name="Tomsovsky M."/>
            <person name="Tulloss R.E."/>
            <person name="Uehling J."/>
            <person name="Grigoriev I.V."/>
            <person name="Vagvolgyi C."/>
            <person name="Papp T."/>
            <person name="Martin F.M."/>
            <person name="Miettinen O."/>
            <person name="Hibbett D.S."/>
            <person name="Nagy L.G."/>
        </authorList>
    </citation>
    <scope>NUCLEOTIDE SEQUENCE [LARGE SCALE GENOMIC DNA]</scope>
    <source>
        <strain evidence="2 3">CBS 962.96</strain>
    </source>
</reference>
<sequence length="241" mass="26606">MPPPLRSLQRPIIPVPTVNPCGQPCLGATGSANSDDLVTIRTSEQEIMSGKIGNKIIPLGSVASGKVAGCKRRHCLKDESVRSAMTISSWNRNNLLPTGKRLGTQKAKGKGKEKEIIELVNSGDEDEEVLASYLLICEYLYTRKYLQYLHLQVLPASGLVESSNSEARWVSQYCWTKDQETTKESIYHSGPYVIPVKDCDLTPKRHQLSDAGGMATDKKDETIAKKPRRKVQTNFPVALPP</sequence>
<evidence type="ECO:0000313" key="3">
    <source>
        <dbReference type="Proteomes" id="UP000297245"/>
    </source>
</evidence>
<evidence type="ECO:0000256" key="1">
    <source>
        <dbReference type="SAM" id="MobiDB-lite"/>
    </source>
</evidence>
<gene>
    <name evidence="2" type="ORF">K435DRAFT_789281</name>
</gene>
<dbReference type="EMBL" id="ML179041">
    <property type="protein sequence ID" value="THV06839.1"/>
    <property type="molecule type" value="Genomic_DNA"/>
</dbReference>
<keyword evidence="3" id="KW-1185">Reference proteome</keyword>
<evidence type="ECO:0000313" key="2">
    <source>
        <dbReference type="EMBL" id="THV06839.1"/>
    </source>
</evidence>
<protein>
    <submittedName>
        <fullName evidence="2">Uncharacterized protein</fullName>
    </submittedName>
</protein>
<dbReference type="Proteomes" id="UP000297245">
    <property type="component" value="Unassembled WGS sequence"/>
</dbReference>
<name>A0A4S8MVU5_DENBC</name>
<proteinExistence type="predicted"/>
<dbReference type="AlphaFoldDB" id="A0A4S8MVU5"/>
<feature type="region of interest" description="Disordered" evidence="1">
    <location>
        <begin position="207"/>
        <end position="241"/>
    </location>
</feature>
<accession>A0A4S8MVU5</accession>